<evidence type="ECO:0000259" key="2">
    <source>
        <dbReference type="SMART" id="SM01272"/>
    </source>
</evidence>
<dbReference type="Proteomes" id="UP000769157">
    <property type="component" value="Unassembled WGS sequence"/>
</dbReference>
<feature type="compositionally biased region" description="Low complexity" evidence="1">
    <location>
        <begin position="517"/>
        <end position="534"/>
    </location>
</feature>
<gene>
    <name evidence="3" type="ORF">OGAPHI_006412</name>
</gene>
<feature type="region of interest" description="Disordered" evidence="1">
    <location>
        <begin position="1"/>
        <end position="50"/>
    </location>
</feature>
<feature type="compositionally biased region" description="Polar residues" evidence="1">
    <location>
        <begin position="380"/>
        <end position="397"/>
    </location>
</feature>
<dbReference type="OrthoDB" id="2275718at2759"/>
<feature type="region of interest" description="Disordered" evidence="1">
    <location>
        <begin position="733"/>
        <end position="764"/>
    </location>
</feature>
<feature type="compositionally biased region" description="Basic and acidic residues" evidence="1">
    <location>
        <begin position="462"/>
        <end position="475"/>
    </location>
</feature>
<dbReference type="PANTHER" id="PTHR12854">
    <property type="entry name" value="ATAXIN 2-RELATED"/>
    <property type="match status" value="1"/>
</dbReference>
<reference evidence="3" key="2">
    <citation type="submission" date="2021-01" db="EMBL/GenBank/DDBJ databases">
        <authorList>
            <person name="Schikora-Tamarit M.A."/>
        </authorList>
    </citation>
    <scope>NUCLEOTIDE SEQUENCE</scope>
    <source>
        <strain evidence="3">CBS6075</strain>
    </source>
</reference>
<feature type="domain" description="LsmAD" evidence="2">
    <location>
        <begin position="244"/>
        <end position="316"/>
    </location>
</feature>
<dbReference type="InterPro" id="IPR025852">
    <property type="entry name" value="SM_dom_ATX"/>
</dbReference>
<dbReference type="EMBL" id="JAEUBE010000439">
    <property type="protein sequence ID" value="KAH3661564.1"/>
    <property type="molecule type" value="Genomic_DNA"/>
</dbReference>
<feature type="region of interest" description="Disordered" evidence="1">
    <location>
        <begin position="354"/>
        <end position="413"/>
    </location>
</feature>
<feature type="region of interest" description="Disordered" evidence="1">
    <location>
        <begin position="179"/>
        <end position="208"/>
    </location>
</feature>
<keyword evidence="4" id="KW-1185">Reference proteome</keyword>
<dbReference type="AlphaFoldDB" id="A0A9P8T0V7"/>
<dbReference type="RefSeq" id="XP_046058677.1">
    <property type="nucleotide sequence ID" value="XM_046207697.1"/>
</dbReference>
<dbReference type="Pfam" id="PF06741">
    <property type="entry name" value="LsmAD"/>
    <property type="match status" value="1"/>
</dbReference>
<dbReference type="GO" id="GO:0010494">
    <property type="term" value="C:cytoplasmic stress granule"/>
    <property type="evidence" value="ECO:0007669"/>
    <property type="project" value="TreeGrafter"/>
</dbReference>
<dbReference type="SMART" id="SM01272">
    <property type="entry name" value="LsmAD"/>
    <property type="match status" value="1"/>
</dbReference>
<proteinExistence type="predicted"/>
<organism evidence="3 4">
    <name type="scientific">Ogataea philodendri</name>
    <dbReference type="NCBI Taxonomy" id="1378263"/>
    <lineage>
        <taxon>Eukaryota</taxon>
        <taxon>Fungi</taxon>
        <taxon>Dikarya</taxon>
        <taxon>Ascomycota</taxon>
        <taxon>Saccharomycotina</taxon>
        <taxon>Pichiomycetes</taxon>
        <taxon>Pichiales</taxon>
        <taxon>Pichiaceae</taxon>
        <taxon>Ogataea</taxon>
    </lineage>
</organism>
<name>A0A9P8T0V7_9ASCO</name>
<comment type="caution">
    <text evidence="3">The sequence shown here is derived from an EMBL/GenBank/DDBJ whole genome shotgun (WGS) entry which is preliminary data.</text>
</comment>
<feature type="compositionally biased region" description="Low complexity" evidence="1">
    <location>
        <begin position="398"/>
        <end position="411"/>
    </location>
</feature>
<accession>A0A9P8T0V7</accession>
<evidence type="ECO:0000256" key="1">
    <source>
        <dbReference type="SAM" id="MobiDB-lite"/>
    </source>
</evidence>
<dbReference type="InterPro" id="IPR009604">
    <property type="entry name" value="LsmAD_domain"/>
</dbReference>
<feature type="compositionally biased region" description="Polar residues" evidence="1">
    <location>
        <begin position="749"/>
        <end position="764"/>
    </location>
</feature>
<dbReference type="Pfam" id="PF14438">
    <property type="entry name" value="SM-ATX"/>
    <property type="match status" value="1"/>
</dbReference>
<reference evidence="3" key="1">
    <citation type="journal article" date="2021" name="Open Biol.">
        <title>Shared evolutionary footprints suggest mitochondrial oxidative damage underlies multiple complex I losses in fungi.</title>
        <authorList>
            <person name="Schikora-Tamarit M.A."/>
            <person name="Marcet-Houben M."/>
            <person name="Nosek J."/>
            <person name="Gabaldon T."/>
        </authorList>
    </citation>
    <scope>NUCLEOTIDE SEQUENCE</scope>
    <source>
        <strain evidence="3">CBS6075</strain>
    </source>
</reference>
<feature type="compositionally biased region" description="Gly residues" evidence="1">
    <location>
        <begin position="1"/>
        <end position="11"/>
    </location>
</feature>
<dbReference type="PANTHER" id="PTHR12854:SF7">
    <property type="entry name" value="ATAXIN-2 HOMOLOG"/>
    <property type="match status" value="1"/>
</dbReference>
<evidence type="ECO:0000313" key="3">
    <source>
        <dbReference type="EMBL" id="KAH3661564.1"/>
    </source>
</evidence>
<dbReference type="InterPro" id="IPR045117">
    <property type="entry name" value="ATXN2-like"/>
</dbReference>
<feature type="region of interest" description="Disordered" evidence="1">
    <location>
        <begin position="452"/>
        <end position="555"/>
    </location>
</feature>
<protein>
    <recommendedName>
        <fullName evidence="2">LsmAD domain-containing protein</fullName>
    </recommendedName>
</protein>
<dbReference type="GO" id="GO:0003729">
    <property type="term" value="F:mRNA binding"/>
    <property type="evidence" value="ECO:0007669"/>
    <property type="project" value="TreeGrafter"/>
</dbReference>
<dbReference type="GeneID" id="70238376"/>
<dbReference type="GO" id="GO:0034063">
    <property type="term" value="P:stress granule assembly"/>
    <property type="evidence" value="ECO:0007669"/>
    <property type="project" value="TreeGrafter"/>
</dbReference>
<sequence>MASKGTPGGGSSALKANSTNQHRRTGSKNSIHHQTSPSLGLSTTTSSSQRRLSNIIQGSQSAGNGNPGKSHLTNIEDSDMVAKHMNDRLLYGLVRSIGCRVVVTSLSGRKFVGVLYTAGDITESGVSIILKYPRQLKDKLSGDEIEYEDAHLPETLIFMEKEIAMIEFEDVKFSSHEQLQNASSLPPTKGFKTDSDISSATVSKERELQKWVPDDELDSSLSVGLEETSSDGHWDQFEVNERKFGIHSTYNEELYTTKLSKEAPDYQQRLKEAERIAMEIESQSHHGNVHLAEERGLLVDDSGFDEEDKYSGVARENNTQNEGDALLMGMLKANSKDIKSELRPIGAGRYVPPRQRAANFHGDPAIVASSATEKKRSPKSGESQLPNLSYSQKAQKGSNSTSTSTVSPPHSTDLHKANVQHEINSLKEFAASFKLPSKLPPDLLPILSKDKERQQEIMQKSEPSDLARHEKRMGSDEVTMDPKVTKEDKSAGTKTPTPLLSKKKMDPRTAPTFKMNPNSAPFSPSSFTSSRGSPVQNSSDQLPSPQAKSKKDPLSFFGLGKVPQEPKDGGRHLDLFDTKFNILVKARTEYEDKNETKNVFIINVEKPFATPPTWPSTIEESYKMVFSKQPEWISNPAGIPQMQKRMYQMAAQPFPVMAPPPQQQHHQPVPQPMMMPQTLQMDPHNMHIPQPTFVVPQFQQPQFIPLYQPPPNVPQMAYGIPQGQNVSNGVPVPMRPPNQRNSRAHHYAGQQQQVNIRSGSTYKY</sequence>
<feature type="compositionally biased region" description="Low complexity" evidence="1">
    <location>
        <begin position="34"/>
        <end position="50"/>
    </location>
</feature>
<evidence type="ECO:0000313" key="4">
    <source>
        <dbReference type="Proteomes" id="UP000769157"/>
    </source>
</evidence>
<feature type="compositionally biased region" description="Polar residues" evidence="1">
    <location>
        <begin position="535"/>
        <end position="547"/>
    </location>
</feature>